<evidence type="ECO:0000256" key="6">
    <source>
        <dbReference type="ARBA" id="ARBA00022729"/>
    </source>
</evidence>
<keyword evidence="11" id="KW-0325">Glycoprotein</keyword>
<dbReference type="FunFam" id="3.80.10.10:FF:000383">
    <property type="entry name" value="Leucine-rich repeat receptor protein kinase EMS1"/>
    <property type="match status" value="1"/>
</dbReference>
<dbReference type="InterPro" id="IPR032675">
    <property type="entry name" value="LRR_dom_sf"/>
</dbReference>
<comment type="subcellular location">
    <subcellularLocation>
        <location evidence="1">Cell membrane</location>
        <topology evidence="1">Single-pass type I membrane protein</topology>
    </subcellularLocation>
</comment>
<dbReference type="SMART" id="SM00369">
    <property type="entry name" value="LRR_TYP"/>
    <property type="match status" value="4"/>
</dbReference>
<dbReference type="FunFam" id="3.80.10.10:FF:000095">
    <property type="entry name" value="LRR receptor-like serine/threonine-protein kinase GSO1"/>
    <property type="match status" value="1"/>
</dbReference>
<dbReference type="PANTHER" id="PTHR48063">
    <property type="entry name" value="LRR RECEPTOR-LIKE KINASE"/>
    <property type="match status" value="1"/>
</dbReference>
<dbReference type="AlphaFoldDB" id="A0A2P6SH59"/>
<sequence>MFSSNCLLKLSTLIGLDLSDNPLVFNVNSDWVPPFQLDSISLKSCKVGQYFPNWLRTQKRLYKLDISYAGISDVLPSWFWRNFGNIEKMDLSHNQLRRTFESSTLKVASYTEIHFGLNQFEGPIPSSLLAATYLDLSNNKFSDMTSLCVTSELQSLKFLDLSGNHVSGEIPDCWRHLVSLKLLDLSSNAFSGKIPTTIGTLFRMETLKLRSNKLVGELPSSLKNCESLKVIDLGDNKLSGSVPEWLGVSFPNLVILMLQSNQFRGSLPSQLCHLTHIQILDFSVNKISGTIPKCLNNLTSLSQGGNSSLTIRHSFYAQAPDAEPPAMSSDYYKDDATFMWKGRMSAYKSTLGLVKRIDLSRNKITGEIPSEITHLVGLVSLNLSRNHLTGHIPSQIGKLLLLDSLDLSRNLISGEIPTSLARID</sequence>
<proteinExistence type="inferred from homology"/>
<dbReference type="Gramene" id="PRQ58023">
    <property type="protein sequence ID" value="PRQ58023"/>
    <property type="gene ID" value="RchiOBHm_Chr1g0354711"/>
</dbReference>
<keyword evidence="5" id="KW-0812">Transmembrane</keyword>
<dbReference type="EMBL" id="PDCK01000039">
    <property type="protein sequence ID" value="PRQ58023.1"/>
    <property type="molecule type" value="Genomic_DNA"/>
</dbReference>
<keyword evidence="3" id="KW-1003">Cell membrane</keyword>
<keyword evidence="8" id="KW-1133">Transmembrane helix</keyword>
<dbReference type="Pfam" id="PF13855">
    <property type="entry name" value="LRR_8"/>
    <property type="match status" value="1"/>
</dbReference>
<evidence type="ECO:0000313" key="12">
    <source>
        <dbReference type="EMBL" id="PRQ58023.1"/>
    </source>
</evidence>
<dbReference type="Proteomes" id="UP000238479">
    <property type="component" value="Chromosome 1"/>
</dbReference>
<evidence type="ECO:0000256" key="5">
    <source>
        <dbReference type="ARBA" id="ARBA00022692"/>
    </source>
</evidence>
<keyword evidence="4" id="KW-0433">Leucine-rich repeat</keyword>
<dbReference type="InterPro" id="IPR003591">
    <property type="entry name" value="Leu-rich_rpt_typical-subtyp"/>
</dbReference>
<evidence type="ECO:0000256" key="11">
    <source>
        <dbReference type="ARBA" id="ARBA00023180"/>
    </source>
</evidence>
<dbReference type="Gene3D" id="3.80.10.10">
    <property type="entry name" value="Ribonuclease Inhibitor"/>
    <property type="match status" value="1"/>
</dbReference>
<gene>
    <name evidence="12" type="ORF">RchiOBHm_Chr1g0354711</name>
</gene>
<dbReference type="InterPro" id="IPR046956">
    <property type="entry name" value="RLP23-like"/>
</dbReference>
<keyword evidence="9" id="KW-0472">Membrane</keyword>
<keyword evidence="6" id="KW-0732">Signal</keyword>
<keyword evidence="7" id="KW-0677">Repeat</keyword>
<evidence type="ECO:0000256" key="3">
    <source>
        <dbReference type="ARBA" id="ARBA00022475"/>
    </source>
</evidence>
<evidence type="ECO:0000313" key="13">
    <source>
        <dbReference type="Proteomes" id="UP000238479"/>
    </source>
</evidence>
<evidence type="ECO:0000256" key="4">
    <source>
        <dbReference type="ARBA" id="ARBA00022614"/>
    </source>
</evidence>
<comment type="similarity">
    <text evidence="2">Belongs to the RLP family.</text>
</comment>
<evidence type="ECO:0000256" key="1">
    <source>
        <dbReference type="ARBA" id="ARBA00004251"/>
    </source>
</evidence>
<organism evidence="12 13">
    <name type="scientific">Rosa chinensis</name>
    <name type="common">China rose</name>
    <dbReference type="NCBI Taxonomy" id="74649"/>
    <lineage>
        <taxon>Eukaryota</taxon>
        <taxon>Viridiplantae</taxon>
        <taxon>Streptophyta</taxon>
        <taxon>Embryophyta</taxon>
        <taxon>Tracheophyta</taxon>
        <taxon>Spermatophyta</taxon>
        <taxon>Magnoliopsida</taxon>
        <taxon>eudicotyledons</taxon>
        <taxon>Gunneridae</taxon>
        <taxon>Pentapetalae</taxon>
        <taxon>rosids</taxon>
        <taxon>fabids</taxon>
        <taxon>Rosales</taxon>
        <taxon>Rosaceae</taxon>
        <taxon>Rosoideae</taxon>
        <taxon>Rosoideae incertae sedis</taxon>
        <taxon>Rosa</taxon>
    </lineage>
</organism>
<dbReference type="Pfam" id="PF00560">
    <property type="entry name" value="LRR_1"/>
    <property type="match status" value="7"/>
</dbReference>
<evidence type="ECO:0000256" key="10">
    <source>
        <dbReference type="ARBA" id="ARBA00023170"/>
    </source>
</evidence>
<dbReference type="FunFam" id="3.80.10.10:FF:001347">
    <property type="entry name" value="LRR receptor-like serine/threonine-protein kinase GSO2"/>
    <property type="match status" value="1"/>
</dbReference>
<evidence type="ECO:0000256" key="8">
    <source>
        <dbReference type="ARBA" id="ARBA00022989"/>
    </source>
</evidence>
<reference evidence="12 13" key="1">
    <citation type="journal article" date="2018" name="Nat. Genet.">
        <title>The Rosa genome provides new insights in the design of modern roses.</title>
        <authorList>
            <person name="Bendahmane M."/>
        </authorList>
    </citation>
    <scope>NUCLEOTIDE SEQUENCE [LARGE SCALE GENOMIC DNA]</scope>
    <source>
        <strain evidence="13">cv. Old Blush</strain>
    </source>
</reference>
<evidence type="ECO:0000256" key="7">
    <source>
        <dbReference type="ARBA" id="ARBA00022737"/>
    </source>
</evidence>
<dbReference type="InterPro" id="IPR001611">
    <property type="entry name" value="Leu-rich_rpt"/>
</dbReference>
<accession>A0A2P6SH59</accession>
<keyword evidence="10" id="KW-0675">Receptor</keyword>
<keyword evidence="13" id="KW-1185">Reference proteome</keyword>
<dbReference type="PANTHER" id="PTHR48063:SF101">
    <property type="entry name" value="LRR RECEPTOR-LIKE SERINE_THREONINE-PROTEIN KINASE FLS2"/>
    <property type="match status" value="1"/>
</dbReference>
<evidence type="ECO:0000256" key="2">
    <source>
        <dbReference type="ARBA" id="ARBA00009592"/>
    </source>
</evidence>
<dbReference type="SUPFAM" id="SSF52058">
    <property type="entry name" value="L domain-like"/>
    <property type="match status" value="2"/>
</dbReference>
<comment type="caution">
    <text evidence="12">The sequence shown here is derived from an EMBL/GenBank/DDBJ whole genome shotgun (WGS) entry which is preliminary data.</text>
</comment>
<protein>
    <submittedName>
        <fullName evidence="12">Putative leucine-rich repeat domain, L domain-containing protein</fullName>
    </submittedName>
</protein>
<name>A0A2P6SH59_ROSCH</name>
<evidence type="ECO:0000256" key="9">
    <source>
        <dbReference type="ARBA" id="ARBA00023136"/>
    </source>
</evidence>
<dbReference type="GO" id="GO:0005886">
    <property type="term" value="C:plasma membrane"/>
    <property type="evidence" value="ECO:0007669"/>
    <property type="project" value="UniProtKB-SubCell"/>
</dbReference>